<keyword evidence="4 6" id="KW-0732">Signal</keyword>
<protein>
    <recommendedName>
        <fullName evidence="9">Porin</fullName>
    </recommendedName>
</protein>
<proteinExistence type="predicted"/>
<dbReference type="PANTHER" id="PTHR34596:SF2">
    <property type="entry name" value="CHITOPORIN"/>
    <property type="match status" value="1"/>
</dbReference>
<evidence type="ECO:0000256" key="3">
    <source>
        <dbReference type="ARBA" id="ARBA00022452"/>
    </source>
</evidence>
<evidence type="ECO:0000313" key="7">
    <source>
        <dbReference type="EMBL" id="CAJ0557551.1"/>
    </source>
</evidence>
<dbReference type="Pfam" id="PF03573">
    <property type="entry name" value="OprD"/>
    <property type="match status" value="2"/>
</dbReference>
<feature type="signal peptide" evidence="6">
    <location>
        <begin position="1"/>
        <end position="22"/>
    </location>
</feature>
<keyword evidence="5" id="KW-1000">Mitochondrion outer membrane</keyword>
<keyword evidence="3" id="KW-1134">Transmembrane beta strand</keyword>
<organism evidence="7 8">
    <name type="scientific">Mesorhabditis spiculigera</name>
    <dbReference type="NCBI Taxonomy" id="96644"/>
    <lineage>
        <taxon>Eukaryota</taxon>
        <taxon>Metazoa</taxon>
        <taxon>Ecdysozoa</taxon>
        <taxon>Nematoda</taxon>
        <taxon>Chromadorea</taxon>
        <taxon>Rhabditida</taxon>
        <taxon>Rhabditina</taxon>
        <taxon>Rhabditomorpha</taxon>
        <taxon>Rhabditoidea</taxon>
        <taxon>Rhabditidae</taxon>
        <taxon>Mesorhabditinae</taxon>
        <taxon>Mesorhabditis</taxon>
    </lineage>
</organism>
<keyword evidence="8" id="KW-1185">Reference proteome</keyword>
<dbReference type="InterPro" id="IPR023614">
    <property type="entry name" value="Porin_dom_sf"/>
</dbReference>
<reference evidence="7" key="1">
    <citation type="submission" date="2023-06" db="EMBL/GenBank/DDBJ databases">
        <authorList>
            <person name="Delattre M."/>
        </authorList>
    </citation>
    <scope>NUCLEOTIDE SEQUENCE</scope>
    <source>
        <strain evidence="7">AF72</strain>
    </source>
</reference>
<dbReference type="GO" id="GO:0005741">
    <property type="term" value="C:mitochondrial outer membrane"/>
    <property type="evidence" value="ECO:0007669"/>
    <property type="project" value="UniProtKB-SubCell"/>
</dbReference>
<feature type="non-terminal residue" evidence="7">
    <location>
        <position position="390"/>
    </location>
</feature>
<keyword evidence="5" id="KW-0496">Mitochondrion</keyword>
<keyword evidence="3" id="KW-0472">Membrane</keyword>
<dbReference type="Proteomes" id="UP001177023">
    <property type="component" value="Unassembled WGS sequence"/>
</dbReference>
<dbReference type="Gene3D" id="2.40.160.10">
    <property type="entry name" value="Porin"/>
    <property type="match status" value="2"/>
</dbReference>
<sequence length="390" mass="42965">MKRIDRRLVGVLAVGVCLPATADLLSDSSATLLSRNYYFDRDYANGTGPSEAREWAQGFILRMNSGYTQGPFGFGLDVLAMGGIKLDSSAGRSGTGLLPFDAVTREPADEYSKLGVAAKVRYSSTDLQVGTFQPLLPVILAITTTRLFPPTFRGGYLRSQEIPGLTLHAGNVDRIILRNSTDEERMGVSSLNGRFNPSGLSDSFSFAGADYAFNDHLTGTYYYAELDDLYPRGDGASKAGTVDNRTLSTMFTYKWRAHSFGLGYMQLNGSSAMPYIAGTDVNVNSEGAQAADFVNPKERSTQLRYDVDFTSYGVPGLGATLRYLRGRDITLANNPAASKENERDVELNYLVQSGTFKGLNVRLRQATYNNDFSRDFTETRFYLDYPLKLW</sequence>
<keyword evidence="3" id="KW-0812">Transmembrane</keyword>
<evidence type="ECO:0000256" key="1">
    <source>
        <dbReference type="ARBA" id="ARBA00004294"/>
    </source>
</evidence>
<feature type="chain" id="PRO_5041281832" description="Porin" evidence="6">
    <location>
        <begin position="23"/>
        <end position="390"/>
    </location>
</feature>
<dbReference type="InterPro" id="IPR005318">
    <property type="entry name" value="OM_porin_bac"/>
</dbReference>
<comment type="subcellular location">
    <subcellularLocation>
        <location evidence="1">Mitochondrion outer membrane</location>
    </subcellularLocation>
</comment>
<evidence type="ECO:0000256" key="6">
    <source>
        <dbReference type="SAM" id="SignalP"/>
    </source>
</evidence>
<dbReference type="GO" id="GO:0015288">
    <property type="term" value="F:porin activity"/>
    <property type="evidence" value="ECO:0007669"/>
    <property type="project" value="TreeGrafter"/>
</dbReference>
<keyword evidence="2" id="KW-0813">Transport</keyword>
<dbReference type="PANTHER" id="PTHR34596">
    <property type="entry name" value="CHITOPORIN"/>
    <property type="match status" value="1"/>
</dbReference>
<comment type="caution">
    <text evidence="7">The sequence shown here is derived from an EMBL/GenBank/DDBJ whole genome shotgun (WGS) entry which is preliminary data.</text>
</comment>
<gene>
    <name evidence="7" type="ORF">MSPICULIGERA_LOCUS309</name>
</gene>
<accession>A0AA36C4C5</accession>
<evidence type="ECO:0000313" key="8">
    <source>
        <dbReference type="Proteomes" id="UP001177023"/>
    </source>
</evidence>
<evidence type="ECO:0000256" key="5">
    <source>
        <dbReference type="ARBA" id="ARBA00022787"/>
    </source>
</evidence>
<dbReference type="AlphaFoldDB" id="A0AA36C4C5"/>
<dbReference type="EMBL" id="CATQJA010000034">
    <property type="protein sequence ID" value="CAJ0557551.1"/>
    <property type="molecule type" value="Genomic_DNA"/>
</dbReference>
<evidence type="ECO:0000256" key="2">
    <source>
        <dbReference type="ARBA" id="ARBA00022448"/>
    </source>
</evidence>
<name>A0AA36C4C5_9BILA</name>
<evidence type="ECO:0008006" key="9">
    <source>
        <dbReference type="Google" id="ProtNLM"/>
    </source>
</evidence>
<evidence type="ECO:0000256" key="4">
    <source>
        <dbReference type="ARBA" id="ARBA00022729"/>
    </source>
</evidence>